<evidence type="ECO:0000313" key="1">
    <source>
        <dbReference type="EMBL" id="JAI04357.1"/>
    </source>
</evidence>
<accession>A0A0E9XPM5</accession>
<dbReference type="AlphaFoldDB" id="A0A0E9XPM5"/>
<reference evidence="1" key="1">
    <citation type="submission" date="2014-11" db="EMBL/GenBank/DDBJ databases">
        <authorList>
            <person name="Amaro Gonzalez C."/>
        </authorList>
    </citation>
    <scope>NUCLEOTIDE SEQUENCE</scope>
</reference>
<sequence length="18" mass="2175">MPRKAWITIGSSYLTMYR</sequence>
<protein>
    <submittedName>
        <fullName evidence="1">Uncharacterized protein</fullName>
    </submittedName>
</protein>
<dbReference type="EMBL" id="GBXM01004221">
    <property type="protein sequence ID" value="JAI04357.1"/>
    <property type="molecule type" value="Transcribed_RNA"/>
</dbReference>
<name>A0A0E9XPM5_ANGAN</name>
<reference evidence="1" key="2">
    <citation type="journal article" date="2015" name="Fish Shellfish Immunol.">
        <title>Early steps in the European eel (Anguilla anguilla)-Vibrio vulnificus interaction in the gills: Role of the RtxA13 toxin.</title>
        <authorList>
            <person name="Callol A."/>
            <person name="Pajuelo D."/>
            <person name="Ebbesson L."/>
            <person name="Teles M."/>
            <person name="MacKenzie S."/>
            <person name="Amaro C."/>
        </authorList>
    </citation>
    <scope>NUCLEOTIDE SEQUENCE</scope>
</reference>
<proteinExistence type="predicted"/>
<organism evidence="1">
    <name type="scientific">Anguilla anguilla</name>
    <name type="common">European freshwater eel</name>
    <name type="synonym">Muraena anguilla</name>
    <dbReference type="NCBI Taxonomy" id="7936"/>
    <lineage>
        <taxon>Eukaryota</taxon>
        <taxon>Metazoa</taxon>
        <taxon>Chordata</taxon>
        <taxon>Craniata</taxon>
        <taxon>Vertebrata</taxon>
        <taxon>Euteleostomi</taxon>
        <taxon>Actinopterygii</taxon>
        <taxon>Neopterygii</taxon>
        <taxon>Teleostei</taxon>
        <taxon>Anguilliformes</taxon>
        <taxon>Anguillidae</taxon>
        <taxon>Anguilla</taxon>
    </lineage>
</organism>